<reference evidence="1 2" key="1">
    <citation type="submission" date="2018-02" db="EMBL/GenBank/DDBJ databases">
        <title>Comparative genomes isolates from brazilian mangrove.</title>
        <authorList>
            <person name="Araujo J.E."/>
            <person name="Taketani R.G."/>
            <person name="Silva M.C.P."/>
            <person name="Loureco M.V."/>
            <person name="Andreote F.D."/>
        </authorList>
    </citation>
    <scope>NUCLEOTIDE SEQUENCE [LARGE SCALE GENOMIC DNA]</scope>
    <source>
        <strain evidence="1 2">Hex-1 MGV</strain>
    </source>
</reference>
<dbReference type="Proteomes" id="UP000238322">
    <property type="component" value="Unassembled WGS sequence"/>
</dbReference>
<accession>A0A2S8G015</accession>
<organism evidence="1 2">
    <name type="scientific">Blastopirellula marina</name>
    <dbReference type="NCBI Taxonomy" id="124"/>
    <lineage>
        <taxon>Bacteria</taxon>
        <taxon>Pseudomonadati</taxon>
        <taxon>Planctomycetota</taxon>
        <taxon>Planctomycetia</taxon>
        <taxon>Pirellulales</taxon>
        <taxon>Pirellulaceae</taxon>
        <taxon>Blastopirellula</taxon>
    </lineage>
</organism>
<dbReference type="OrthoDB" id="281522at2"/>
<gene>
    <name evidence="1" type="ORF">C5Y83_07520</name>
</gene>
<sequence>MIQDLIDEYLLRAERAATVDFTDKDSLRELNNSTDRMRVIAGEVASLGHAAIMAFTSLLDREPAALWAAHHLVEFAELDSETLSRCFSRVEQAKIEAKKNGDFANAIGEELWLKEWKAKKAVSEH</sequence>
<dbReference type="AlphaFoldDB" id="A0A2S8G015"/>
<proteinExistence type="predicted"/>
<comment type="caution">
    <text evidence="1">The sequence shown here is derived from an EMBL/GenBank/DDBJ whole genome shotgun (WGS) entry which is preliminary data.</text>
</comment>
<evidence type="ECO:0000313" key="1">
    <source>
        <dbReference type="EMBL" id="PQO37785.1"/>
    </source>
</evidence>
<name>A0A2S8G015_9BACT</name>
<evidence type="ECO:0000313" key="2">
    <source>
        <dbReference type="Proteomes" id="UP000238322"/>
    </source>
</evidence>
<dbReference type="EMBL" id="PUHY01000005">
    <property type="protein sequence ID" value="PQO37785.1"/>
    <property type="molecule type" value="Genomic_DNA"/>
</dbReference>
<dbReference type="RefSeq" id="WP_105329034.1">
    <property type="nucleotide sequence ID" value="NZ_PUHY01000005.1"/>
</dbReference>
<protein>
    <submittedName>
        <fullName evidence="1">Uncharacterized protein</fullName>
    </submittedName>
</protein>